<dbReference type="STRING" id="1146883.BLASA_1179"/>
<keyword evidence="2" id="KW-1133">Transmembrane helix</keyword>
<protein>
    <recommendedName>
        <fullName evidence="5">DUF4878 domain-containing protein</fullName>
    </recommendedName>
</protein>
<proteinExistence type="predicted"/>
<evidence type="ECO:0000256" key="2">
    <source>
        <dbReference type="SAM" id="Phobius"/>
    </source>
</evidence>
<reference evidence="4" key="2">
    <citation type="submission" date="2012-02" db="EMBL/GenBank/DDBJ databases">
        <title>Complete genome sequence of Blastococcus saxobsidens strain DD2.</title>
        <authorList>
            <person name="Genoscope."/>
        </authorList>
    </citation>
    <scope>NUCLEOTIDE SEQUENCE [LARGE SCALE GENOMIC DNA]</scope>
    <source>
        <strain evidence="4">DD2</strain>
    </source>
</reference>
<dbReference type="AlphaFoldDB" id="H6RWQ8"/>
<reference evidence="3 4" key="1">
    <citation type="journal article" date="2012" name="J. Bacteriol.">
        <title>Genome Sequence of Blastococcus saxobsidens DD2, a Stone-Inhabiting Bacterium.</title>
        <authorList>
            <person name="Chouaia B."/>
            <person name="Crotti E."/>
            <person name="Brusetti L."/>
            <person name="Daffonchio D."/>
            <person name="Essoussi I."/>
            <person name="Nouioui I."/>
            <person name="Sbissi I."/>
            <person name="Ghodhbane-Gtari F."/>
            <person name="Gtari M."/>
            <person name="Vacherie B."/>
            <person name="Barbe V."/>
            <person name="Medigue C."/>
            <person name="Gury J."/>
            <person name="Pujic P."/>
            <person name="Normand P."/>
        </authorList>
    </citation>
    <scope>NUCLEOTIDE SEQUENCE [LARGE SCALE GENOMIC DNA]</scope>
    <source>
        <strain evidence="3 4">DD2</strain>
    </source>
</reference>
<dbReference type="HOGENOM" id="CLU_1552311_0_0_11"/>
<evidence type="ECO:0008006" key="5">
    <source>
        <dbReference type="Google" id="ProtNLM"/>
    </source>
</evidence>
<keyword evidence="2" id="KW-0472">Membrane</keyword>
<feature type="transmembrane region" description="Helical" evidence="2">
    <location>
        <begin position="43"/>
        <end position="67"/>
    </location>
</feature>
<feature type="compositionally biased region" description="Low complexity" evidence="1">
    <location>
        <begin position="1"/>
        <end position="11"/>
    </location>
</feature>
<sequence length="172" mass="18048">MSGPGHQQGQPPWGPPPPGYGPPPSYAPPPPWSPPPRRRRSRWLTIGLPVGGVLFLAGLVALVVVAVNGFTSSLRPAQEAAEAYATALVDGRWDEAHGMLCRRSAADLTADDLAVLFGDPPLAGFSIDGIDVAWSNGESSGDVTITFETEGGLQSRTVLGLVEEGEGWRPCP</sequence>
<feature type="compositionally biased region" description="Pro residues" evidence="1">
    <location>
        <begin position="12"/>
        <end position="35"/>
    </location>
</feature>
<accession>H6RWQ8</accession>
<name>H6RWQ8_BLASD</name>
<dbReference type="Proteomes" id="UP000007517">
    <property type="component" value="Chromosome"/>
</dbReference>
<feature type="region of interest" description="Disordered" evidence="1">
    <location>
        <begin position="1"/>
        <end position="38"/>
    </location>
</feature>
<dbReference type="KEGG" id="bsd:BLASA_1179"/>
<keyword evidence="2" id="KW-0812">Transmembrane</keyword>
<dbReference type="EMBL" id="FO117623">
    <property type="protein sequence ID" value="CCG02120.1"/>
    <property type="molecule type" value="Genomic_DNA"/>
</dbReference>
<dbReference type="OrthoDB" id="3218507at2"/>
<keyword evidence="4" id="KW-1185">Reference proteome</keyword>
<evidence type="ECO:0000313" key="3">
    <source>
        <dbReference type="EMBL" id="CCG02120.1"/>
    </source>
</evidence>
<dbReference type="RefSeq" id="WP_014375020.1">
    <property type="nucleotide sequence ID" value="NC_016943.1"/>
</dbReference>
<organism evidence="3 4">
    <name type="scientific">Blastococcus saxobsidens (strain DD2)</name>
    <dbReference type="NCBI Taxonomy" id="1146883"/>
    <lineage>
        <taxon>Bacteria</taxon>
        <taxon>Bacillati</taxon>
        <taxon>Actinomycetota</taxon>
        <taxon>Actinomycetes</taxon>
        <taxon>Geodermatophilales</taxon>
        <taxon>Geodermatophilaceae</taxon>
        <taxon>Blastococcus</taxon>
    </lineage>
</organism>
<evidence type="ECO:0000256" key="1">
    <source>
        <dbReference type="SAM" id="MobiDB-lite"/>
    </source>
</evidence>
<evidence type="ECO:0000313" key="4">
    <source>
        <dbReference type="Proteomes" id="UP000007517"/>
    </source>
</evidence>
<gene>
    <name evidence="3" type="ordered locus">BLASA_1179</name>
</gene>